<feature type="domain" description="ATP-dependent DNA ligase family profile" evidence="1">
    <location>
        <begin position="1"/>
        <end position="105"/>
    </location>
</feature>
<proteinExistence type="predicted"/>
<dbReference type="GO" id="GO:0006281">
    <property type="term" value="P:DNA repair"/>
    <property type="evidence" value="ECO:0007669"/>
    <property type="project" value="InterPro"/>
</dbReference>
<dbReference type="Gene3D" id="3.30.470.30">
    <property type="entry name" value="DNA ligase/mRNA capping enzyme"/>
    <property type="match status" value="1"/>
</dbReference>
<keyword evidence="3" id="KW-1185">Reference proteome</keyword>
<dbReference type="Proteomes" id="UP000326921">
    <property type="component" value="Chromosome"/>
</dbReference>
<gene>
    <name evidence="2" type="ORF">GFH32_11580</name>
</gene>
<evidence type="ECO:0000313" key="2">
    <source>
        <dbReference type="EMBL" id="QGA26916.1"/>
    </source>
</evidence>
<protein>
    <recommendedName>
        <fullName evidence="1">ATP-dependent DNA ligase family profile domain-containing protein</fullName>
    </recommendedName>
</protein>
<accession>A0A5Q0QBQ1</accession>
<evidence type="ECO:0000259" key="1">
    <source>
        <dbReference type="Pfam" id="PF01068"/>
    </source>
</evidence>
<dbReference type="InterPro" id="IPR012310">
    <property type="entry name" value="DNA_ligase_ATP-dep_cent"/>
</dbReference>
<dbReference type="Gene3D" id="3.30.1490.70">
    <property type="match status" value="1"/>
</dbReference>
<dbReference type="GO" id="GO:0005524">
    <property type="term" value="F:ATP binding"/>
    <property type="evidence" value="ECO:0007669"/>
    <property type="project" value="InterPro"/>
</dbReference>
<evidence type="ECO:0000313" key="3">
    <source>
        <dbReference type="Proteomes" id="UP000326921"/>
    </source>
</evidence>
<dbReference type="EMBL" id="CP045652">
    <property type="protein sequence ID" value="QGA26916.1"/>
    <property type="molecule type" value="Genomic_DNA"/>
</dbReference>
<dbReference type="SUPFAM" id="SSF56091">
    <property type="entry name" value="DNA ligase/mRNA capping enzyme, catalytic domain"/>
    <property type="match status" value="1"/>
</dbReference>
<dbReference type="AlphaFoldDB" id="A0A5Q0QBQ1"/>
<dbReference type="Pfam" id="PF01068">
    <property type="entry name" value="DNA_ligase_A_M"/>
    <property type="match status" value="1"/>
</dbReference>
<dbReference type="KEGG" id="sphe:GFH32_11580"/>
<dbReference type="GO" id="GO:0003910">
    <property type="term" value="F:DNA ligase (ATP) activity"/>
    <property type="evidence" value="ECO:0007669"/>
    <property type="project" value="InterPro"/>
</dbReference>
<sequence length="109" mass="12538">MLDGEIVLADQHGKEHFQGLQAGEPIAKALQLRYYIFDILELDEINLRTYTLIERKELLELLLRRAKLKHIFHVKPVDLTNGGGIEEAAAHQWEGIIAKRADSQWSCYL</sequence>
<dbReference type="RefSeq" id="WP_153511760.1">
    <property type="nucleotide sequence ID" value="NZ_CP045652.1"/>
</dbReference>
<reference evidence="2 3" key="1">
    <citation type="submission" date="2019-10" db="EMBL/GenBank/DDBJ databases">
        <authorList>
            <person name="Dong K."/>
        </authorList>
    </citation>
    <scope>NUCLEOTIDE SEQUENCE [LARGE SCALE GENOMIC DNA]</scope>
    <source>
        <strain evidence="3">dk4302</strain>
    </source>
</reference>
<organism evidence="2 3">
    <name type="scientific">Sphingobacterium zhuxiongii</name>
    <dbReference type="NCBI Taxonomy" id="2662364"/>
    <lineage>
        <taxon>Bacteria</taxon>
        <taxon>Pseudomonadati</taxon>
        <taxon>Bacteroidota</taxon>
        <taxon>Sphingobacteriia</taxon>
        <taxon>Sphingobacteriales</taxon>
        <taxon>Sphingobacteriaceae</taxon>
        <taxon>Sphingobacterium</taxon>
    </lineage>
</organism>
<name>A0A5Q0QBQ1_9SPHI</name>
<dbReference type="GO" id="GO:0006310">
    <property type="term" value="P:DNA recombination"/>
    <property type="evidence" value="ECO:0007669"/>
    <property type="project" value="InterPro"/>
</dbReference>